<reference evidence="2 3" key="1">
    <citation type="submission" date="2017-12" db="EMBL/GenBank/DDBJ databases">
        <title>Phylogenetic diversity of female urinary microbiome.</title>
        <authorList>
            <person name="Thomas-White K."/>
            <person name="Wolfe A.J."/>
        </authorList>
    </citation>
    <scope>NUCLEOTIDE SEQUENCE [LARGE SCALE GENOMIC DNA]</scope>
    <source>
        <strain evidence="2 3">UMB0416</strain>
    </source>
</reference>
<proteinExistence type="predicted"/>
<sequence length="240" mass="28251">MEIFLQTLKDSGVGPTVIGLVLFLIWMVNKLPALNEYQKNRKIEKIESLDKALGSSISEPEKALLNQEKSQQIFFQATGFNGHEKLREKLAAFLLNSHGKYRLQDFINIRPYLEFDEHKNQISISIKQFIWYGQAFMWLIFIGLIVTILFTIVSFIIFYSFFIKIFSNDPVFSISLVVVPLILLALYAPDARNFRTLNQLYETDQYLFKYRRPDKKWMYPTVIIYIAVFYAFILWVRTIT</sequence>
<dbReference type="AlphaFoldDB" id="A0A2I1RG73"/>
<name>A0A2I1RG73_FAUOS</name>
<feature type="transmembrane region" description="Helical" evidence="1">
    <location>
        <begin position="217"/>
        <end position="236"/>
    </location>
</feature>
<gene>
    <name evidence="2" type="ORF">CYJ96_10060</name>
</gene>
<dbReference type="EMBL" id="PKJS01000013">
    <property type="protein sequence ID" value="PKZ68123.1"/>
    <property type="molecule type" value="Genomic_DNA"/>
</dbReference>
<protein>
    <submittedName>
        <fullName evidence="2">Uncharacterized protein</fullName>
    </submittedName>
</protein>
<evidence type="ECO:0000313" key="3">
    <source>
        <dbReference type="Proteomes" id="UP000234914"/>
    </source>
</evidence>
<feature type="transmembrane region" description="Helical" evidence="1">
    <location>
        <begin position="135"/>
        <end position="159"/>
    </location>
</feature>
<evidence type="ECO:0000313" key="2">
    <source>
        <dbReference type="EMBL" id="PKZ68123.1"/>
    </source>
</evidence>
<keyword evidence="1" id="KW-0812">Transmembrane</keyword>
<keyword evidence="1" id="KW-0472">Membrane</keyword>
<accession>A0A2I1RG73</accession>
<comment type="caution">
    <text evidence="2">The sequence shown here is derived from an EMBL/GenBank/DDBJ whole genome shotgun (WGS) entry which is preliminary data.</text>
</comment>
<evidence type="ECO:0000256" key="1">
    <source>
        <dbReference type="SAM" id="Phobius"/>
    </source>
</evidence>
<dbReference type="RefSeq" id="WP_101964920.1">
    <property type="nucleotide sequence ID" value="NZ_PKJS01000013.1"/>
</dbReference>
<organism evidence="2 3">
    <name type="scientific">Faucicola osloensis</name>
    <name type="common">Moraxella osloensis</name>
    <dbReference type="NCBI Taxonomy" id="34062"/>
    <lineage>
        <taxon>Bacteria</taxon>
        <taxon>Pseudomonadati</taxon>
        <taxon>Pseudomonadota</taxon>
        <taxon>Gammaproteobacteria</taxon>
        <taxon>Moraxellales</taxon>
        <taxon>Moraxellaceae</taxon>
        <taxon>Faucicola</taxon>
    </lineage>
</organism>
<keyword evidence="1" id="KW-1133">Transmembrane helix</keyword>
<dbReference type="Proteomes" id="UP000234914">
    <property type="component" value="Unassembled WGS sequence"/>
</dbReference>
<feature type="transmembrane region" description="Helical" evidence="1">
    <location>
        <begin position="12"/>
        <end position="29"/>
    </location>
</feature>
<feature type="transmembrane region" description="Helical" evidence="1">
    <location>
        <begin position="171"/>
        <end position="188"/>
    </location>
</feature>